<keyword evidence="1" id="KW-0472">Membrane</keyword>
<keyword evidence="1" id="KW-1133">Transmembrane helix</keyword>
<dbReference type="PROSITE" id="PS51257">
    <property type="entry name" value="PROKAR_LIPOPROTEIN"/>
    <property type="match status" value="1"/>
</dbReference>
<proteinExistence type="predicted"/>
<dbReference type="KEGG" id="caua:113065634"/>
<reference evidence="4" key="1">
    <citation type="submission" date="2025-08" db="UniProtKB">
        <authorList>
            <consortium name="RefSeq"/>
        </authorList>
    </citation>
    <scope>IDENTIFICATION</scope>
    <source>
        <strain evidence="4">Wakin</strain>
        <tissue evidence="4">Muscle</tissue>
    </source>
</reference>
<keyword evidence="2" id="KW-0732">Signal</keyword>
<keyword evidence="1" id="KW-0812">Transmembrane</keyword>
<gene>
    <name evidence="4" type="primary">LOC113065634</name>
</gene>
<feature type="transmembrane region" description="Helical" evidence="1">
    <location>
        <begin position="156"/>
        <end position="175"/>
    </location>
</feature>
<name>A0A6P6M823_CARAU</name>
<organism evidence="3 4">
    <name type="scientific">Carassius auratus</name>
    <name type="common">Goldfish</name>
    <dbReference type="NCBI Taxonomy" id="7957"/>
    <lineage>
        <taxon>Eukaryota</taxon>
        <taxon>Metazoa</taxon>
        <taxon>Chordata</taxon>
        <taxon>Craniata</taxon>
        <taxon>Vertebrata</taxon>
        <taxon>Euteleostomi</taxon>
        <taxon>Actinopterygii</taxon>
        <taxon>Neopterygii</taxon>
        <taxon>Teleostei</taxon>
        <taxon>Ostariophysi</taxon>
        <taxon>Cypriniformes</taxon>
        <taxon>Cyprinidae</taxon>
        <taxon>Cyprininae</taxon>
        <taxon>Carassius</taxon>
    </lineage>
</organism>
<evidence type="ECO:0000313" key="4">
    <source>
        <dbReference type="RefSeq" id="XP_026092845.1"/>
    </source>
</evidence>
<evidence type="ECO:0000313" key="3">
    <source>
        <dbReference type="Proteomes" id="UP000515129"/>
    </source>
</evidence>
<feature type="chain" id="PRO_5028139522" evidence="2">
    <location>
        <begin position="20"/>
        <end position="222"/>
    </location>
</feature>
<dbReference type="GeneID" id="113065634"/>
<sequence length="222" mass="24610">MIRMCVLCGLVIMLIPALGSCVQYEVVEVIEGGDAILNFKASGLTIFYKMHCENQTKITQIGQYCCLDDNCSTSSRTPEVSIETGRLILHNVNYNRCFSAKTIQGSKEIFYNVTIKELHFTISTEMSILKFPTETPNYSLTSDNFCNNTLSNATTTHIAVAVVILVLIGLFVIWYKCTQAEVLASERKCCRVMLAKVSHDEIIMGNPAAANSLLTTVNETQL</sequence>
<dbReference type="AlphaFoldDB" id="A0A6P6M823"/>
<dbReference type="Proteomes" id="UP000515129">
    <property type="component" value="Chromosome 48"/>
</dbReference>
<evidence type="ECO:0000256" key="2">
    <source>
        <dbReference type="SAM" id="SignalP"/>
    </source>
</evidence>
<evidence type="ECO:0000256" key="1">
    <source>
        <dbReference type="SAM" id="Phobius"/>
    </source>
</evidence>
<keyword evidence="3" id="KW-1185">Reference proteome</keyword>
<dbReference type="RefSeq" id="XP_026092845.1">
    <property type="nucleotide sequence ID" value="XM_026237060.1"/>
</dbReference>
<feature type="signal peptide" evidence="2">
    <location>
        <begin position="1"/>
        <end position="19"/>
    </location>
</feature>
<accession>A0A6P6M823</accession>
<protein>
    <submittedName>
        <fullName evidence="4">Uncharacterized protein LOC113065634</fullName>
    </submittedName>
</protein>